<accession>A0A5C4JL26</accession>
<dbReference type="OrthoDB" id="4363623at2"/>
<dbReference type="PANTHER" id="PTHR43767:SF10">
    <property type="entry name" value="SURFACTIN SYNTHASE SUBUNIT 1"/>
    <property type="match status" value="1"/>
</dbReference>
<reference evidence="3 4" key="1">
    <citation type="submission" date="2019-05" db="EMBL/GenBank/DDBJ databases">
        <title>Draft genome sequence of Actinomadura sp. 14C53.</title>
        <authorList>
            <person name="Saricaoglu S."/>
            <person name="Isik K."/>
        </authorList>
    </citation>
    <scope>NUCLEOTIDE SEQUENCE [LARGE SCALE GENOMIC DNA]</scope>
    <source>
        <strain evidence="3 4">14C53</strain>
    </source>
</reference>
<dbReference type="InterPro" id="IPR000873">
    <property type="entry name" value="AMP-dep_synth/lig_dom"/>
</dbReference>
<dbReference type="EMBL" id="VCKW01000012">
    <property type="protein sequence ID" value="TMR06614.1"/>
    <property type="molecule type" value="Genomic_DNA"/>
</dbReference>
<dbReference type="InterPro" id="IPR025110">
    <property type="entry name" value="AMP-bd_C"/>
</dbReference>
<dbReference type="AlphaFoldDB" id="A0A5C4JL26"/>
<sequence length="525" mass="56663">MDLIGNRTLADLLTERADRHPDRACLIVEDRSGTVTEYTYRETLDAVRRTAGGFAALGVGRGDAVVFQLRNCAEFVFAWFGLAWLGAVMVPSNTANSAAELTYLIERSEAVGVLTEPEHLTVFAEVLAGAPKVGHRIVARGGGTPDGFVPFADVASGPPADPAEGVGSEDVVEMLFTSGTTARPKAVMITHANCLWGGERVSRGAALHGGDRLLTALPLFHINAQEITFLAALTVGGTAVLLEEYHASGFWSRVRHHGATSVSLVAMQVRTMLAQPPSPDDAAHRVHRAIYAINVTGQEKEEFERRFGVELINGYGLSEGGTVVTMSPVFGDRRWPSIGLPNFDRRIRIVDEDGRDLPAGAVGEILVSGVPGRTLMKGYFKDPEATAATVRDGWLHTGDHGYLDEKGYVYFFDRKKDVIKRAGENVSASEVEFALLAHPSIAEAAVVAGHDPVRDEEVVAFVVPRSPGEPPSRDEITEHCRTRLAGFKVPTRIQVVPELPKTSIGKVEKKLLRRQLSEPAPGGGR</sequence>
<dbReference type="Gene3D" id="3.40.50.12780">
    <property type="entry name" value="N-terminal domain of ligase-like"/>
    <property type="match status" value="1"/>
</dbReference>
<dbReference type="Gene3D" id="3.30.300.30">
    <property type="match status" value="1"/>
</dbReference>
<dbReference type="InterPro" id="IPR050237">
    <property type="entry name" value="ATP-dep_AMP-bd_enzyme"/>
</dbReference>
<proteinExistence type="predicted"/>
<comment type="caution">
    <text evidence="3">The sequence shown here is derived from an EMBL/GenBank/DDBJ whole genome shotgun (WGS) entry which is preliminary data.</text>
</comment>
<name>A0A5C4JL26_9ACTN</name>
<dbReference type="Pfam" id="PF13193">
    <property type="entry name" value="AMP-binding_C"/>
    <property type="match status" value="1"/>
</dbReference>
<dbReference type="PANTHER" id="PTHR43767">
    <property type="entry name" value="LONG-CHAIN-FATTY-ACID--COA LIGASE"/>
    <property type="match status" value="1"/>
</dbReference>
<evidence type="ECO:0000313" key="4">
    <source>
        <dbReference type="Proteomes" id="UP000309174"/>
    </source>
</evidence>
<dbReference type="GO" id="GO:0016877">
    <property type="term" value="F:ligase activity, forming carbon-sulfur bonds"/>
    <property type="evidence" value="ECO:0007669"/>
    <property type="project" value="UniProtKB-ARBA"/>
</dbReference>
<protein>
    <submittedName>
        <fullName evidence="3">ATP-dependent acyl-CoA ligase</fullName>
    </submittedName>
</protein>
<dbReference type="InterPro" id="IPR042099">
    <property type="entry name" value="ANL_N_sf"/>
</dbReference>
<dbReference type="RefSeq" id="WP_138643654.1">
    <property type="nucleotide sequence ID" value="NZ_VCKW01000012.1"/>
</dbReference>
<gene>
    <name evidence="3" type="ORF">ETD83_03940</name>
</gene>
<dbReference type="SUPFAM" id="SSF56801">
    <property type="entry name" value="Acetyl-CoA synthetase-like"/>
    <property type="match status" value="1"/>
</dbReference>
<keyword evidence="3" id="KW-0436">Ligase</keyword>
<evidence type="ECO:0000259" key="2">
    <source>
        <dbReference type="Pfam" id="PF13193"/>
    </source>
</evidence>
<keyword evidence="4" id="KW-1185">Reference proteome</keyword>
<feature type="domain" description="AMP-dependent synthetase/ligase" evidence="1">
    <location>
        <begin position="14"/>
        <end position="380"/>
    </location>
</feature>
<evidence type="ECO:0000313" key="3">
    <source>
        <dbReference type="EMBL" id="TMR06614.1"/>
    </source>
</evidence>
<feature type="domain" description="AMP-binding enzyme C-terminal" evidence="2">
    <location>
        <begin position="430"/>
        <end position="506"/>
    </location>
</feature>
<dbReference type="Proteomes" id="UP000309174">
    <property type="component" value="Unassembled WGS sequence"/>
</dbReference>
<dbReference type="Pfam" id="PF00501">
    <property type="entry name" value="AMP-binding"/>
    <property type="match status" value="1"/>
</dbReference>
<dbReference type="InterPro" id="IPR045851">
    <property type="entry name" value="AMP-bd_C_sf"/>
</dbReference>
<organism evidence="3 4">
    <name type="scientific">Actinomadura soli</name>
    <dbReference type="NCBI Taxonomy" id="2508997"/>
    <lineage>
        <taxon>Bacteria</taxon>
        <taxon>Bacillati</taxon>
        <taxon>Actinomycetota</taxon>
        <taxon>Actinomycetes</taxon>
        <taxon>Streptosporangiales</taxon>
        <taxon>Thermomonosporaceae</taxon>
        <taxon>Actinomadura</taxon>
    </lineage>
</organism>
<evidence type="ECO:0000259" key="1">
    <source>
        <dbReference type="Pfam" id="PF00501"/>
    </source>
</evidence>